<reference evidence="3" key="1">
    <citation type="submission" date="2014-11" db="EMBL/GenBank/DDBJ databases">
        <authorList>
            <person name="Otto D Thomas"/>
            <person name="Naeem Raeece"/>
        </authorList>
    </citation>
    <scope>NUCLEOTIDE SEQUENCE</scope>
</reference>
<proteinExistence type="predicted"/>
<dbReference type="EMBL" id="CDMZ01004216">
    <property type="protein sequence ID" value="CEM49047.1"/>
    <property type="molecule type" value="Genomic_DNA"/>
</dbReference>
<name>A0A0G4HX33_9ALVE</name>
<feature type="region of interest" description="Disordered" evidence="1">
    <location>
        <begin position="1"/>
        <end position="23"/>
    </location>
</feature>
<accession>A0A0G4HX33</accession>
<evidence type="ECO:0000313" key="3">
    <source>
        <dbReference type="EMBL" id="CEM49047.1"/>
    </source>
</evidence>
<sequence length="186" mass="20567">MVAMPVGKHKRGRRGEAAHKTETFGERAKSVRRRRIGVDLVWILFASFRILTTTSAFLFYPVLVSCDPRLCLHTVTRGVCVLPAALLPMACGSPSKSKSIEMKCGEPALQIQRSLLRSPRMSLPFFPFLSRSDSEPMALIESVAERAESVRRRRLGVDLANGQKYVHFSLPTCFGSRGAQLGTSST</sequence>
<organism evidence="3">
    <name type="scientific">Chromera velia CCMP2878</name>
    <dbReference type="NCBI Taxonomy" id="1169474"/>
    <lineage>
        <taxon>Eukaryota</taxon>
        <taxon>Sar</taxon>
        <taxon>Alveolata</taxon>
        <taxon>Colpodellida</taxon>
        <taxon>Chromeraceae</taxon>
        <taxon>Chromera</taxon>
    </lineage>
</organism>
<keyword evidence="2" id="KW-0812">Transmembrane</keyword>
<keyword evidence="2" id="KW-0472">Membrane</keyword>
<feature type="transmembrane region" description="Helical" evidence="2">
    <location>
        <begin position="40"/>
        <end position="63"/>
    </location>
</feature>
<keyword evidence="2" id="KW-1133">Transmembrane helix</keyword>
<gene>
    <name evidence="3" type="ORF">Cvel_32964</name>
</gene>
<evidence type="ECO:0000256" key="1">
    <source>
        <dbReference type="SAM" id="MobiDB-lite"/>
    </source>
</evidence>
<dbReference type="VEuPathDB" id="CryptoDB:Cvel_32964"/>
<feature type="compositionally biased region" description="Basic and acidic residues" evidence="1">
    <location>
        <begin position="14"/>
        <end position="23"/>
    </location>
</feature>
<protein>
    <submittedName>
        <fullName evidence="3">Uncharacterized protein</fullName>
    </submittedName>
</protein>
<dbReference type="AlphaFoldDB" id="A0A0G4HX33"/>
<evidence type="ECO:0000256" key="2">
    <source>
        <dbReference type="SAM" id="Phobius"/>
    </source>
</evidence>